<dbReference type="PANTHER" id="PTHR47427:SF2">
    <property type="entry name" value="C2H2-TYPE DOMAIN-CONTAINING PROTEIN"/>
    <property type="match status" value="1"/>
</dbReference>
<evidence type="ECO:0000256" key="2">
    <source>
        <dbReference type="ARBA" id="ARBA00023242"/>
    </source>
</evidence>
<dbReference type="SMART" id="SM00355">
    <property type="entry name" value="ZnF_C2H2"/>
    <property type="match status" value="2"/>
</dbReference>
<dbReference type="PANTHER" id="PTHR47427">
    <property type="entry name" value="PROTEIN STE12"/>
    <property type="match status" value="1"/>
</dbReference>
<sequence length="307" mass="34905">MQVQYSPFLGLETQEPIAMEQHPVPRSYELNFSNGEDFDEWYMVPDNSNFVVHYEYPHTPPFTEDFAGAPYFTPQTPKQFGMDFRFSSVEKGDFLLVDRPVMDVDPRLGTPMTLGDGYILRDSHQSIEMSMASPSSVGSAPENSSWDSVEPVPGESVWDLAALHPDSCNISDRRNSEPLNWSVASSTPKTQSHDELEEASALLALSLMDSFRYPCPQKTCAKSFKRKEHAKRHYVTKHKPRTYHLQCEFCGKDTFTRQDNLNAHRRLHARNPPKNSSGVHFVPAALKMLQKVQKPTSYNGEVFRLLA</sequence>
<evidence type="ECO:0000313" key="7">
    <source>
        <dbReference type="Proteomes" id="UP000604273"/>
    </source>
</evidence>
<feature type="domain" description="C2H2-type" evidence="5">
    <location>
        <begin position="213"/>
        <end position="238"/>
    </location>
</feature>
<gene>
    <name evidence="6" type="ORF">FGADI_13288</name>
</gene>
<evidence type="ECO:0000259" key="5">
    <source>
        <dbReference type="PROSITE" id="PS50157"/>
    </source>
</evidence>
<accession>A0A8H4WN37</accession>
<keyword evidence="3" id="KW-0479">Metal-binding</keyword>
<dbReference type="GO" id="GO:0008270">
    <property type="term" value="F:zinc ion binding"/>
    <property type="evidence" value="ECO:0007669"/>
    <property type="project" value="UniProtKB-KW"/>
</dbReference>
<dbReference type="AlphaFoldDB" id="A0A8H4WN37"/>
<organism evidence="6 7">
    <name type="scientific">Fusarium gaditjirri</name>
    <dbReference type="NCBI Taxonomy" id="282569"/>
    <lineage>
        <taxon>Eukaryota</taxon>
        <taxon>Fungi</taxon>
        <taxon>Dikarya</taxon>
        <taxon>Ascomycota</taxon>
        <taxon>Pezizomycotina</taxon>
        <taxon>Sordariomycetes</taxon>
        <taxon>Hypocreomycetidae</taxon>
        <taxon>Hypocreales</taxon>
        <taxon>Nectriaceae</taxon>
        <taxon>Fusarium</taxon>
        <taxon>Fusarium nisikadoi species complex</taxon>
    </lineage>
</organism>
<keyword evidence="2" id="KW-0539">Nucleus</keyword>
<dbReference type="GO" id="GO:0005634">
    <property type="term" value="C:nucleus"/>
    <property type="evidence" value="ECO:0007669"/>
    <property type="project" value="UniProtKB-SubCell"/>
</dbReference>
<dbReference type="PROSITE" id="PS00028">
    <property type="entry name" value="ZINC_FINGER_C2H2_1"/>
    <property type="match status" value="1"/>
</dbReference>
<feature type="domain" description="C2H2-type" evidence="5">
    <location>
        <begin position="245"/>
        <end position="273"/>
    </location>
</feature>
<comment type="caution">
    <text evidence="6">The sequence shown here is derived from an EMBL/GenBank/DDBJ whole genome shotgun (WGS) entry which is preliminary data.</text>
</comment>
<proteinExistence type="predicted"/>
<feature type="region of interest" description="Disordered" evidence="4">
    <location>
        <begin position="174"/>
        <end position="194"/>
    </location>
</feature>
<reference evidence="6" key="2">
    <citation type="submission" date="2020-05" db="EMBL/GenBank/DDBJ databases">
        <authorList>
            <person name="Kim H.-S."/>
            <person name="Proctor R.H."/>
            <person name="Brown D.W."/>
        </authorList>
    </citation>
    <scope>NUCLEOTIDE SEQUENCE</scope>
    <source>
        <strain evidence="6">NRRL 45417</strain>
    </source>
</reference>
<dbReference type="EMBL" id="JABFAI010000520">
    <property type="protein sequence ID" value="KAF4943624.1"/>
    <property type="molecule type" value="Genomic_DNA"/>
</dbReference>
<reference evidence="6" key="1">
    <citation type="journal article" date="2020" name="BMC Genomics">
        <title>Correction to: Identification and distribution of gene clusters required for synthesis of sphingolipid metabolism inhibitors in diverse species of the filamentous fungus Fusarium.</title>
        <authorList>
            <person name="Kim H.S."/>
            <person name="Lohmar J.M."/>
            <person name="Busman M."/>
            <person name="Brown D.W."/>
            <person name="Naumann T.A."/>
            <person name="Divon H.H."/>
            <person name="Lysoe E."/>
            <person name="Uhlig S."/>
            <person name="Proctor R.H."/>
        </authorList>
    </citation>
    <scope>NUCLEOTIDE SEQUENCE</scope>
    <source>
        <strain evidence="6">NRRL 45417</strain>
    </source>
</reference>
<keyword evidence="3" id="KW-0862">Zinc</keyword>
<dbReference type="GO" id="GO:1990527">
    <property type="term" value="C:Tec1p-Ste12p-Dig1p complex"/>
    <property type="evidence" value="ECO:0007669"/>
    <property type="project" value="TreeGrafter"/>
</dbReference>
<keyword evidence="3" id="KW-0863">Zinc-finger</keyword>
<dbReference type="Proteomes" id="UP000604273">
    <property type="component" value="Unassembled WGS sequence"/>
</dbReference>
<comment type="subcellular location">
    <subcellularLocation>
        <location evidence="1">Nucleus</location>
    </subcellularLocation>
</comment>
<dbReference type="Gene3D" id="3.30.160.60">
    <property type="entry name" value="Classic Zinc Finger"/>
    <property type="match status" value="1"/>
</dbReference>
<dbReference type="PROSITE" id="PS50157">
    <property type="entry name" value="ZINC_FINGER_C2H2_2"/>
    <property type="match status" value="2"/>
</dbReference>
<evidence type="ECO:0000313" key="6">
    <source>
        <dbReference type="EMBL" id="KAF4943624.1"/>
    </source>
</evidence>
<keyword evidence="7" id="KW-1185">Reference proteome</keyword>
<dbReference type="GO" id="GO:0003700">
    <property type="term" value="F:DNA-binding transcription factor activity"/>
    <property type="evidence" value="ECO:0007669"/>
    <property type="project" value="TreeGrafter"/>
</dbReference>
<dbReference type="OrthoDB" id="10018191at2759"/>
<dbReference type="GO" id="GO:1990526">
    <property type="term" value="C:Ste12p-Dig1p-Dig2p complex"/>
    <property type="evidence" value="ECO:0007669"/>
    <property type="project" value="TreeGrafter"/>
</dbReference>
<feature type="compositionally biased region" description="Polar residues" evidence="4">
    <location>
        <begin position="177"/>
        <end position="190"/>
    </location>
</feature>
<evidence type="ECO:0000256" key="1">
    <source>
        <dbReference type="ARBA" id="ARBA00004123"/>
    </source>
</evidence>
<dbReference type="InterPro" id="IPR052127">
    <property type="entry name" value="STE12_transcription_factor"/>
</dbReference>
<dbReference type="InterPro" id="IPR013087">
    <property type="entry name" value="Znf_C2H2_type"/>
</dbReference>
<evidence type="ECO:0000256" key="3">
    <source>
        <dbReference type="PROSITE-ProRule" id="PRU00042"/>
    </source>
</evidence>
<evidence type="ECO:0000256" key="4">
    <source>
        <dbReference type="SAM" id="MobiDB-lite"/>
    </source>
</evidence>
<protein>
    <recommendedName>
        <fullName evidence="5">C2H2-type domain-containing protein</fullName>
    </recommendedName>
</protein>
<name>A0A8H4WN37_9HYPO</name>